<feature type="compositionally biased region" description="Low complexity" evidence="1">
    <location>
        <begin position="67"/>
        <end position="99"/>
    </location>
</feature>
<keyword evidence="2" id="KW-0812">Transmembrane</keyword>
<feature type="compositionally biased region" description="Low complexity" evidence="1">
    <location>
        <begin position="111"/>
        <end position="121"/>
    </location>
</feature>
<evidence type="ECO:0000313" key="3">
    <source>
        <dbReference type="EMBL" id="BBZ62945.1"/>
    </source>
</evidence>
<evidence type="ECO:0000313" key="4">
    <source>
        <dbReference type="Proteomes" id="UP000466039"/>
    </source>
</evidence>
<organism evidence="3 4">
    <name type="scientific">Mycolicibacterium monacense</name>
    <name type="common">Mycobacterium monacense</name>
    <dbReference type="NCBI Taxonomy" id="85693"/>
    <lineage>
        <taxon>Bacteria</taxon>
        <taxon>Bacillati</taxon>
        <taxon>Actinomycetota</taxon>
        <taxon>Actinomycetes</taxon>
        <taxon>Mycobacteriales</taxon>
        <taxon>Mycobacteriaceae</taxon>
        <taxon>Mycolicibacterium</taxon>
    </lineage>
</organism>
<feature type="compositionally biased region" description="Acidic residues" evidence="1">
    <location>
        <begin position="123"/>
        <end position="133"/>
    </location>
</feature>
<accession>A0AAD1J0E2</accession>
<evidence type="ECO:0000256" key="2">
    <source>
        <dbReference type="SAM" id="Phobius"/>
    </source>
</evidence>
<dbReference type="EMBL" id="AP022617">
    <property type="protein sequence ID" value="BBZ62945.1"/>
    <property type="molecule type" value="Genomic_DNA"/>
</dbReference>
<evidence type="ECO:0000256" key="1">
    <source>
        <dbReference type="SAM" id="MobiDB-lite"/>
    </source>
</evidence>
<dbReference type="Proteomes" id="UP000466039">
    <property type="component" value="Chromosome"/>
</dbReference>
<keyword evidence="4" id="KW-1185">Reference proteome</keyword>
<protein>
    <submittedName>
        <fullName evidence="3">Uncharacterized protein</fullName>
    </submittedName>
</protein>
<feature type="region of interest" description="Disordered" evidence="1">
    <location>
        <begin position="1"/>
        <end position="21"/>
    </location>
</feature>
<feature type="transmembrane region" description="Helical" evidence="2">
    <location>
        <begin position="30"/>
        <end position="51"/>
    </location>
</feature>
<sequence length="156" mass="16599">MPVTGARDDDEHSGRQVDASTPWHHSTAKVLGASIAGLAAIGLIVTGVMFASRGGESPQAPANFVDPSFSSMTTRSSSATTSTTTTRISPPLTTDLDLPPELPSSTPPSPSETSSTRGRSTTQEEESEESEEESSPRTTTRNRPRLNETRTLYPRP</sequence>
<keyword evidence="2" id="KW-1133">Transmembrane helix</keyword>
<gene>
    <name evidence="3" type="ORF">MMON_42460</name>
</gene>
<reference evidence="3 4" key="1">
    <citation type="journal article" date="2019" name="Emerg. Microbes Infect.">
        <title>Comprehensive subspecies identification of 175 nontuberculous mycobacteria species based on 7547 genomic profiles.</title>
        <authorList>
            <person name="Matsumoto Y."/>
            <person name="Kinjo T."/>
            <person name="Motooka D."/>
            <person name="Nabeya D."/>
            <person name="Jung N."/>
            <person name="Uechi K."/>
            <person name="Horii T."/>
            <person name="Iida T."/>
            <person name="Fujita J."/>
            <person name="Nakamura S."/>
        </authorList>
    </citation>
    <scope>NUCLEOTIDE SEQUENCE [LARGE SCALE GENOMIC DNA]</scope>
    <source>
        <strain evidence="3 4">JCM 15658</strain>
    </source>
</reference>
<feature type="compositionally biased region" description="Basic and acidic residues" evidence="1">
    <location>
        <begin position="1"/>
        <end position="15"/>
    </location>
</feature>
<keyword evidence="2" id="KW-0472">Membrane</keyword>
<feature type="compositionally biased region" description="Pro residues" evidence="1">
    <location>
        <begin position="100"/>
        <end position="110"/>
    </location>
</feature>
<name>A0AAD1J0E2_MYCMB</name>
<dbReference type="AlphaFoldDB" id="A0AAD1J0E2"/>
<feature type="region of interest" description="Disordered" evidence="1">
    <location>
        <begin position="53"/>
        <end position="156"/>
    </location>
</feature>
<proteinExistence type="predicted"/>